<dbReference type="CDD" id="cd07185">
    <property type="entry name" value="OmpA_C-like"/>
    <property type="match status" value="1"/>
</dbReference>
<dbReference type="Pfam" id="PF00691">
    <property type="entry name" value="OmpA"/>
    <property type="match status" value="1"/>
</dbReference>
<dbReference type="PANTHER" id="PTHR30329:SF21">
    <property type="entry name" value="LIPOPROTEIN YIAD-RELATED"/>
    <property type="match status" value="1"/>
</dbReference>
<evidence type="ECO:0000256" key="5">
    <source>
        <dbReference type="ARBA" id="ARBA00022837"/>
    </source>
</evidence>
<dbReference type="PANTHER" id="PTHR30329">
    <property type="entry name" value="STATOR ELEMENT OF FLAGELLAR MOTOR COMPLEX"/>
    <property type="match status" value="1"/>
</dbReference>
<feature type="compositionally biased region" description="Gly residues" evidence="8">
    <location>
        <begin position="1"/>
        <end position="11"/>
    </location>
</feature>
<dbReference type="Pfam" id="PF18884">
    <property type="entry name" value="TSP3_bac"/>
    <property type="match status" value="1"/>
</dbReference>
<keyword evidence="3" id="KW-0964">Secreted</keyword>
<dbReference type="InterPro" id="IPR006665">
    <property type="entry name" value="OmpA-like"/>
</dbReference>
<dbReference type="InterPro" id="IPR006664">
    <property type="entry name" value="OMP_bac"/>
</dbReference>
<dbReference type="InterPro" id="IPR036737">
    <property type="entry name" value="OmpA-like_sf"/>
</dbReference>
<evidence type="ECO:0000256" key="4">
    <source>
        <dbReference type="ARBA" id="ARBA00022729"/>
    </source>
</evidence>
<dbReference type="AlphaFoldDB" id="A0A645IPF5"/>
<sequence length="147" mass="16299">MNADTDGGGINDGIEVRNGTNPLDPDDDILNIKVGEKIILRNIEFVLGKSTISKTSEKILNNALKAMQKVSDMTFDIVGHTDDIGGEESNLKLSQDRAEAVKNWLVERGIDSKRLTSRGVGMSEPLVPNTNDANRQKNRRVEFYRTK</sequence>
<evidence type="ECO:0000256" key="6">
    <source>
        <dbReference type="ARBA" id="ARBA00023136"/>
    </source>
</evidence>
<proteinExistence type="predicted"/>
<evidence type="ECO:0000259" key="9">
    <source>
        <dbReference type="PROSITE" id="PS51123"/>
    </source>
</evidence>
<dbReference type="EMBL" id="VSSQ01120078">
    <property type="protein sequence ID" value="MPN53201.1"/>
    <property type="molecule type" value="Genomic_DNA"/>
</dbReference>
<dbReference type="PROSITE" id="PS51123">
    <property type="entry name" value="OMPA_2"/>
    <property type="match status" value="1"/>
</dbReference>
<feature type="region of interest" description="Disordered" evidence="8">
    <location>
        <begin position="116"/>
        <end position="137"/>
    </location>
</feature>
<evidence type="ECO:0000256" key="7">
    <source>
        <dbReference type="ARBA" id="ARBA00023237"/>
    </source>
</evidence>
<dbReference type="PRINTS" id="PR01021">
    <property type="entry name" value="OMPADOMAIN"/>
</dbReference>
<keyword evidence="4" id="KW-0732">Signal</keyword>
<evidence type="ECO:0000256" key="2">
    <source>
        <dbReference type="ARBA" id="ARBA00004613"/>
    </source>
</evidence>
<comment type="subcellular location">
    <subcellularLocation>
        <location evidence="1">Cell outer membrane</location>
    </subcellularLocation>
    <subcellularLocation>
        <location evidence="2">Secreted</location>
    </subcellularLocation>
</comment>
<dbReference type="InterPro" id="IPR059100">
    <property type="entry name" value="TSP3_bac"/>
</dbReference>
<name>A0A645IPF5_9ZZZZ</name>
<dbReference type="SUPFAM" id="SSF103088">
    <property type="entry name" value="OmpA-like"/>
    <property type="match status" value="1"/>
</dbReference>
<comment type="caution">
    <text evidence="10">The sequence shown here is derived from an EMBL/GenBank/DDBJ whole genome shotgun (WGS) entry which is preliminary data.</text>
</comment>
<feature type="region of interest" description="Disordered" evidence="8">
    <location>
        <begin position="1"/>
        <end position="22"/>
    </location>
</feature>
<feature type="domain" description="OmpA-like" evidence="9">
    <location>
        <begin position="34"/>
        <end position="147"/>
    </location>
</feature>
<dbReference type="Gene3D" id="3.30.1330.60">
    <property type="entry name" value="OmpA-like domain"/>
    <property type="match status" value="1"/>
</dbReference>
<evidence type="ECO:0000256" key="1">
    <source>
        <dbReference type="ARBA" id="ARBA00004442"/>
    </source>
</evidence>
<reference evidence="10" key="1">
    <citation type="submission" date="2019-08" db="EMBL/GenBank/DDBJ databases">
        <authorList>
            <person name="Kucharzyk K."/>
            <person name="Murdoch R.W."/>
            <person name="Higgins S."/>
            <person name="Loffler F."/>
        </authorList>
    </citation>
    <scope>NUCLEOTIDE SEQUENCE</scope>
</reference>
<evidence type="ECO:0000313" key="10">
    <source>
        <dbReference type="EMBL" id="MPN53201.1"/>
    </source>
</evidence>
<evidence type="ECO:0000256" key="8">
    <source>
        <dbReference type="SAM" id="MobiDB-lite"/>
    </source>
</evidence>
<gene>
    <name evidence="10" type="ORF">SDC9_200865</name>
</gene>
<keyword evidence="6" id="KW-0472">Membrane</keyword>
<keyword evidence="5" id="KW-0106">Calcium</keyword>
<keyword evidence="7" id="KW-0998">Cell outer membrane</keyword>
<organism evidence="10">
    <name type="scientific">bioreactor metagenome</name>
    <dbReference type="NCBI Taxonomy" id="1076179"/>
    <lineage>
        <taxon>unclassified sequences</taxon>
        <taxon>metagenomes</taxon>
        <taxon>ecological metagenomes</taxon>
    </lineage>
</organism>
<evidence type="ECO:0000256" key="3">
    <source>
        <dbReference type="ARBA" id="ARBA00022525"/>
    </source>
</evidence>
<dbReference type="GO" id="GO:0009279">
    <property type="term" value="C:cell outer membrane"/>
    <property type="evidence" value="ECO:0007669"/>
    <property type="project" value="UniProtKB-SubCell"/>
</dbReference>
<dbReference type="InterPro" id="IPR050330">
    <property type="entry name" value="Bact_OuterMem_StrucFunc"/>
</dbReference>
<accession>A0A645IPF5</accession>
<protein>
    <recommendedName>
        <fullName evidence="9">OmpA-like domain-containing protein</fullName>
    </recommendedName>
</protein>